<name>A0A9C7EZ27_9VIRU</name>
<proteinExistence type="predicted"/>
<reference evidence="1" key="1">
    <citation type="submission" date="2022-10" db="EMBL/GenBank/DDBJ databases">
        <title>Genome sequences of endogenous nimaviruses in decapod crustaceans.</title>
        <authorList>
            <person name="Kawato S."/>
            <person name="Nozaki R."/>
            <person name="Kondo H."/>
            <person name="Hirono I."/>
        </authorList>
    </citation>
    <scope>NUCLEOTIDE SEQUENCE</scope>
    <source>
        <strain evidence="1">Ube2021</strain>
    </source>
</reference>
<sequence>MPDNTSYIEITPFKLPFKKFDSTITEEARSRITRVSTQSLRDTLSIYKKGYSPVPNNLKLLFLEEMARHFNGQFILSGGFAAFCLGKTSTFTDIDYYMVINSLSEEHLERYRKGIHEVVKKACANHELSDILRPYIKCSSSYYNADGIGKVIKLMVGINGNELHVADLCLAPLASYSLFPDWDVPILENLFRGEETFAPLDRLMYDVIYSFDISLCKSLGVPVLGEKNRVTITSIDISGVDPPEQWRQLDSMNDCKRKQKYMTRVNRKYFM</sequence>
<accession>A0A9C7EZ27</accession>
<dbReference type="EMBL" id="LC738880">
    <property type="protein sequence ID" value="BDT63037.1"/>
    <property type="molecule type" value="Genomic_DNA"/>
</dbReference>
<organism evidence="1">
    <name type="scientific">Trachysalambria curvirostris nimavirus</name>
    <dbReference type="NCBI Taxonomy" id="2984282"/>
    <lineage>
        <taxon>Viruses</taxon>
        <taxon>Viruses incertae sedis</taxon>
        <taxon>Naldaviricetes</taxon>
        <taxon>Nimaviridae</taxon>
    </lineage>
</organism>
<evidence type="ECO:0000313" key="1">
    <source>
        <dbReference type="EMBL" id="BDT63037.1"/>
    </source>
</evidence>
<protein>
    <submittedName>
        <fullName evidence="1">Uncharacterized protein</fullName>
    </submittedName>
</protein>